<feature type="region of interest" description="Disordered" evidence="1">
    <location>
        <begin position="18"/>
        <end position="78"/>
    </location>
</feature>
<dbReference type="EMBL" id="JBBWWR010000016">
    <property type="protein sequence ID" value="KAK8947527.1"/>
    <property type="molecule type" value="Genomic_DNA"/>
</dbReference>
<evidence type="ECO:0000313" key="3">
    <source>
        <dbReference type="Proteomes" id="UP001412067"/>
    </source>
</evidence>
<evidence type="ECO:0000313" key="2">
    <source>
        <dbReference type="EMBL" id="KAK8947527.1"/>
    </source>
</evidence>
<reference evidence="2 3" key="1">
    <citation type="journal article" date="2022" name="Nat. Plants">
        <title>Genomes of leafy and leafless Platanthera orchids illuminate the evolution of mycoheterotrophy.</title>
        <authorList>
            <person name="Li M.H."/>
            <person name="Liu K.W."/>
            <person name="Li Z."/>
            <person name="Lu H.C."/>
            <person name="Ye Q.L."/>
            <person name="Zhang D."/>
            <person name="Wang J.Y."/>
            <person name="Li Y.F."/>
            <person name="Zhong Z.M."/>
            <person name="Liu X."/>
            <person name="Yu X."/>
            <person name="Liu D.K."/>
            <person name="Tu X.D."/>
            <person name="Liu B."/>
            <person name="Hao Y."/>
            <person name="Liao X.Y."/>
            <person name="Jiang Y.T."/>
            <person name="Sun W.H."/>
            <person name="Chen J."/>
            <person name="Chen Y.Q."/>
            <person name="Ai Y."/>
            <person name="Zhai J.W."/>
            <person name="Wu S.S."/>
            <person name="Zhou Z."/>
            <person name="Hsiao Y.Y."/>
            <person name="Wu W.L."/>
            <person name="Chen Y.Y."/>
            <person name="Lin Y.F."/>
            <person name="Hsu J.L."/>
            <person name="Li C.Y."/>
            <person name="Wang Z.W."/>
            <person name="Zhao X."/>
            <person name="Zhong W.Y."/>
            <person name="Ma X.K."/>
            <person name="Ma L."/>
            <person name="Huang J."/>
            <person name="Chen G.Z."/>
            <person name="Huang M.Z."/>
            <person name="Huang L."/>
            <person name="Peng D.H."/>
            <person name="Luo Y.B."/>
            <person name="Zou S.Q."/>
            <person name="Chen S.P."/>
            <person name="Lan S."/>
            <person name="Tsai W.C."/>
            <person name="Van de Peer Y."/>
            <person name="Liu Z.J."/>
        </authorList>
    </citation>
    <scope>NUCLEOTIDE SEQUENCE [LARGE SCALE GENOMIC DNA]</scope>
    <source>
        <strain evidence="2">Lor288</strain>
    </source>
</reference>
<name>A0ABR2LQP1_9ASPA</name>
<accession>A0ABR2LQP1</accession>
<gene>
    <name evidence="2" type="ORF">KSP40_PGU000587</name>
</gene>
<keyword evidence="3" id="KW-1185">Reference proteome</keyword>
<proteinExistence type="predicted"/>
<evidence type="ECO:0000256" key="1">
    <source>
        <dbReference type="SAM" id="MobiDB-lite"/>
    </source>
</evidence>
<protein>
    <submittedName>
        <fullName evidence="2">Uncharacterized protein</fullName>
    </submittedName>
</protein>
<dbReference type="Proteomes" id="UP001412067">
    <property type="component" value="Unassembled WGS sequence"/>
</dbReference>
<organism evidence="2 3">
    <name type="scientific">Platanthera guangdongensis</name>
    <dbReference type="NCBI Taxonomy" id="2320717"/>
    <lineage>
        <taxon>Eukaryota</taxon>
        <taxon>Viridiplantae</taxon>
        <taxon>Streptophyta</taxon>
        <taxon>Embryophyta</taxon>
        <taxon>Tracheophyta</taxon>
        <taxon>Spermatophyta</taxon>
        <taxon>Magnoliopsida</taxon>
        <taxon>Liliopsida</taxon>
        <taxon>Asparagales</taxon>
        <taxon>Orchidaceae</taxon>
        <taxon>Orchidoideae</taxon>
        <taxon>Orchideae</taxon>
        <taxon>Orchidinae</taxon>
        <taxon>Platanthera</taxon>
    </lineage>
</organism>
<dbReference type="PANTHER" id="PTHR47587:SF2">
    <property type="entry name" value="OS05G0103500 PROTEIN"/>
    <property type="match status" value="1"/>
</dbReference>
<comment type="caution">
    <text evidence="2">The sequence shown here is derived from an EMBL/GenBank/DDBJ whole genome shotgun (WGS) entry which is preliminary data.</text>
</comment>
<feature type="compositionally biased region" description="Polar residues" evidence="1">
    <location>
        <begin position="44"/>
        <end position="57"/>
    </location>
</feature>
<sequence length="175" mass="19753">MDDTFTIQISSDLISRLTDDSTKSKRTIKVKPKSSPEQHHKPRGTTNPASTPENHSSPPQPRGLPPGSRSQHSPALDELEAIRSSLQESEMVVDKIEKQEADMGQLLIQRAKELREKEFKPPYQKPMHCLNEREACLQCYKEHLKDPLKCAPLVQKFAECARQARQKVGHEAAGH</sequence>
<dbReference type="PANTHER" id="PTHR47587">
    <property type="entry name" value="OS05G0103500 PROTEIN"/>
    <property type="match status" value="1"/>
</dbReference>